<sequence length="97" mass="10848">MERYCVVPLGHNISALVVFTVVRASTSLSSALVVISRQVLCRLLRAPPPRLPQAATVGRSRPVVQLHWLPMLPSPRWSYYFTFVFDRHTSSSTSALP</sequence>
<proteinExistence type="predicted"/>
<evidence type="ECO:0000313" key="3">
    <source>
        <dbReference type="Proteomes" id="UP000032180"/>
    </source>
</evidence>
<keyword evidence="1" id="KW-0812">Transmembrane</keyword>
<keyword evidence="3" id="KW-1185">Reference proteome</keyword>
<reference evidence="2 3" key="1">
    <citation type="submission" date="2012-08" db="EMBL/GenBank/DDBJ databases">
        <title>Oryza genome evolution.</title>
        <authorList>
            <person name="Wing R.A."/>
        </authorList>
    </citation>
    <scope>NUCLEOTIDE SEQUENCE</scope>
</reference>
<dbReference type="AlphaFoldDB" id="A0A0D9Y1S1"/>
<dbReference type="Gramene" id="LPERR12G16670.1">
    <property type="protein sequence ID" value="LPERR12G16670.1"/>
    <property type="gene ID" value="LPERR12G16670"/>
</dbReference>
<organism evidence="2 3">
    <name type="scientific">Leersia perrieri</name>
    <dbReference type="NCBI Taxonomy" id="77586"/>
    <lineage>
        <taxon>Eukaryota</taxon>
        <taxon>Viridiplantae</taxon>
        <taxon>Streptophyta</taxon>
        <taxon>Embryophyta</taxon>
        <taxon>Tracheophyta</taxon>
        <taxon>Spermatophyta</taxon>
        <taxon>Magnoliopsida</taxon>
        <taxon>Liliopsida</taxon>
        <taxon>Poales</taxon>
        <taxon>Poaceae</taxon>
        <taxon>BOP clade</taxon>
        <taxon>Oryzoideae</taxon>
        <taxon>Oryzeae</taxon>
        <taxon>Oryzinae</taxon>
        <taxon>Leersia</taxon>
    </lineage>
</organism>
<dbReference type="HOGENOM" id="CLU_2458057_0_0_1"/>
<reference evidence="3" key="2">
    <citation type="submission" date="2013-12" db="EMBL/GenBank/DDBJ databases">
        <authorList>
            <person name="Yu Y."/>
            <person name="Lee S."/>
            <person name="de Baynast K."/>
            <person name="Wissotski M."/>
            <person name="Liu L."/>
            <person name="Talag J."/>
            <person name="Goicoechea J."/>
            <person name="Angelova A."/>
            <person name="Jetty R."/>
            <person name="Kudrna D."/>
            <person name="Golser W."/>
            <person name="Rivera L."/>
            <person name="Zhang J."/>
            <person name="Wing R."/>
        </authorList>
    </citation>
    <scope>NUCLEOTIDE SEQUENCE</scope>
</reference>
<feature type="transmembrane region" description="Helical" evidence="1">
    <location>
        <begin position="12"/>
        <end position="35"/>
    </location>
</feature>
<dbReference type="Proteomes" id="UP000032180">
    <property type="component" value="Chromosome 12"/>
</dbReference>
<protein>
    <submittedName>
        <fullName evidence="2">Uncharacterized protein</fullName>
    </submittedName>
</protein>
<keyword evidence="1" id="KW-0472">Membrane</keyword>
<accession>A0A0D9Y1S1</accession>
<reference evidence="2" key="3">
    <citation type="submission" date="2015-04" db="UniProtKB">
        <authorList>
            <consortium name="EnsemblPlants"/>
        </authorList>
    </citation>
    <scope>IDENTIFICATION</scope>
</reference>
<evidence type="ECO:0000256" key="1">
    <source>
        <dbReference type="SAM" id="Phobius"/>
    </source>
</evidence>
<dbReference type="EnsemblPlants" id="LPERR12G16670.1">
    <property type="protein sequence ID" value="LPERR12G16670.1"/>
    <property type="gene ID" value="LPERR12G16670"/>
</dbReference>
<evidence type="ECO:0000313" key="2">
    <source>
        <dbReference type="EnsemblPlants" id="LPERR12G16670.1"/>
    </source>
</evidence>
<keyword evidence="1" id="KW-1133">Transmembrane helix</keyword>
<name>A0A0D9Y1S1_9ORYZ</name>